<organism evidence="3 4">
    <name type="scientific">Candidatus Shapirobacteria bacterium CG07_land_8_20_14_0_80_39_18</name>
    <dbReference type="NCBI Taxonomy" id="1974882"/>
    <lineage>
        <taxon>Bacteria</taxon>
        <taxon>Candidatus Shapironibacteriota</taxon>
    </lineage>
</organism>
<gene>
    <name evidence="3" type="ORF">COT03_01095</name>
</gene>
<feature type="transmembrane region" description="Helical" evidence="1">
    <location>
        <begin position="21"/>
        <end position="43"/>
    </location>
</feature>
<dbReference type="AlphaFoldDB" id="A0A2M6YRL6"/>
<sequence length="490" mass="57351">MTKKDHIIKRFLEILPGFVSWNLIFFPVWGAFVSPIAVAYFVLLFDIFWFYKSITFALFAVISHLRIEASKKMDWLGELQFFPDWKKVHHLVIVCTYKEPLYIIERTLNSIANQTMPKEQMSVVLGFEAREKDWQSKALELKRKFHGKFAHFLFSEHTLVPGETAGKHSNARTAILLAKKKLLDTRKIDINYCTVTSCDADHVYHPNYFANLAFKFLDNPNRYERFWQPAIVFYNNFWRLPAISRVANTFGTIWNIAQLVRTDRLINQQNYSLSFRLLDRIGFWDPDVIPEDWHMFFKAFFATAGKTEVEPIFLPLFADAAESTSFIKTIRNQYEQFKRWAWGVSDTPYIFRKYFLAKDIPFGEKTLRLFRFIEDHFLWPVNWFIVTIGVNIPILVNKNFAKTALGFNLPKTSSAILTICLAFLVIILIIDAKQRPPRPKEVSKFRALLIPLEFVLMPISGFIFGALPGLDAHTRLMLGKYMEYRVTEKV</sequence>
<dbReference type="Proteomes" id="UP000229502">
    <property type="component" value="Unassembled WGS sequence"/>
</dbReference>
<dbReference type="EMBL" id="PEWZ01000056">
    <property type="protein sequence ID" value="PIU35742.1"/>
    <property type="molecule type" value="Genomic_DNA"/>
</dbReference>
<feature type="transmembrane region" description="Helical" evidence="1">
    <location>
        <begin position="415"/>
        <end position="433"/>
    </location>
</feature>
<proteinExistence type="predicted"/>
<dbReference type="SUPFAM" id="SSF53448">
    <property type="entry name" value="Nucleotide-diphospho-sugar transferases"/>
    <property type="match status" value="1"/>
</dbReference>
<keyword evidence="1" id="KW-1133">Transmembrane helix</keyword>
<dbReference type="PANTHER" id="PTHR36851">
    <property type="entry name" value="UNNAMED PRODUCT"/>
    <property type="match status" value="1"/>
</dbReference>
<dbReference type="PANTHER" id="PTHR36851:SF1">
    <property type="entry name" value="GLYCO_TRANS_2-LIKE DOMAIN-CONTAINING PROTEIN"/>
    <property type="match status" value="1"/>
</dbReference>
<reference evidence="4" key="1">
    <citation type="submission" date="2017-09" db="EMBL/GenBank/DDBJ databases">
        <title>Depth-based differentiation of microbial function through sediment-hosted aquifers and enrichment of novel symbionts in the deep terrestrial subsurface.</title>
        <authorList>
            <person name="Probst A.J."/>
            <person name="Ladd B."/>
            <person name="Jarett J.K."/>
            <person name="Geller-Mcgrath D.E."/>
            <person name="Sieber C.M.K."/>
            <person name="Emerson J.B."/>
            <person name="Anantharaman K."/>
            <person name="Thomas B.C."/>
            <person name="Malmstrom R."/>
            <person name="Stieglmeier M."/>
            <person name="Klingl A."/>
            <person name="Woyke T."/>
            <person name="Ryan C.M."/>
            <person name="Banfield J.F."/>
        </authorList>
    </citation>
    <scope>NUCLEOTIDE SEQUENCE [LARGE SCALE GENOMIC DNA]</scope>
</reference>
<comment type="caution">
    <text evidence="3">The sequence shown here is derived from an EMBL/GenBank/DDBJ whole genome shotgun (WGS) entry which is preliminary data.</text>
</comment>
<evidence type="ECO:0000313" key="4">
    <source>
        <dbReference type="Proteomes" id="UP000229502"/>
    </source>
</evidence>
<protein>
    <recommendedName>
        <fullName evidence="2">Glycosyltransferase 2-like domain-containing protein</fullName>
    </recommendedName>
</protein>
<evidence type="ECO:0000259" key="2">
    <source>
        <dbReference type="Pfam" id="PF13632"/>
    </source>
</evidence>
<evidence type="ECO:0000256" key="1">
    <source>
        <dbReference type="SAM" id="Phobius"/>
    </source>
</evidence>
<dbReference type="InterPro" id="IPR029044">
    <property type="entry name" value="Nucleotide-diphossugar_trans"/>
</dbReference>
<feature type="domain" description="Glycosyltransferase 2-like" evidence="2">
    <location>
        <begin position="196"/>
        <end position="421"/>
    </location>
</feature>
<accession>A0A2M6YRL6</accession>
<feature type="transmembrane region" description="Helical" evidence="1">
    <location>
        <begin position="377"/>
        <end position="395"/>
    </location>
</feature>
<name>A0A2M6YRL6_9BACT</name>
<feature type="transmembrane region" description="Helical" evidence="1">
    <location>
        <begin position="445"/>
        <end position="467"/>
    </location>
</feature>
<keyword evidence="1" id="KW-0812">Transmembrane</keyword>
<feature type="transmembrane region" description="Helical" evidence="1">
    <location>
        <begin position="49"/>
        <end position="67"/>
    </location>
</feature>
<evidence type="ECO:0000313" key="3">
    <source>
        <dbReference type="EMBL" id="PIU35742.1"/>
    </source>
</evidence>
<dbReference type="InterPro" id="IPR001173">
    <property type="entry name" value="Glyco_trans_2-like"/>
</dbReference>
<dbReference type="Gene3D" id="3.90.550.10">
    <property type="entry name" value="Spore Coat Polysaccharide Biosynthesis Protein SpsA, Chain A"/>
    <property type="match status" value="1"/>
</dbReference>
<dbReference type="Pfam" id="PF13632">
    <property type="entry name" value="Glyco_trans_2_3"/>
    <property type="match status" value="1"/>
</dbReference>
<keyword evidence="1" id="KW-0472">Membrane</keyword>